<dbReference type="InterPro" id="IPR050153">
    <property type="entry name" value="Metal_Ion_Import_ABC"/>
</dbReference>
<organism evidence="6 7">
    <name type="scientific">Thiospirochaeta perfilievii</name>
    <dbReference type="NCBI Taxonomy" id="252967"/>
    <lineage>
        <taxon>Bacteria</taxon>
        <taxon>Pseudomonadati</taxon>
        <taxon>Spirochaetota</taxon>
        <taxon>Spirochaetia</taxon>
        <taxon>Spirochaetales</taxon>
        <taxon>Spirochaetaceae</taxon>
        <taxon>Thiospirochaeta</taxon>
    </lineage>
</organism>
<keyword evidence="7" id="KW-1185">Reference proteome</keyword>
<evidence type="ECO:0000256" key="1">
    <source>
        <dbReference type="ARBA" id="ARBA00005417"/>
    </source>
</evidence>
<keyword evidence="2" id="KW-0813">Transport</keyword>
<evidence type="ECO:0000259" key="5">
    <source>
        <dbReference type="PROSITE" id="PS50893"/>
    </source>
</evidence>
<dbReference type="InterPro" id="IPR017871">
    <property type="entry name" value="ABC_transporter-like_CS"/>
</dbReference>
<evidence type="ECO:0000313" key="7">
    <source>
        <dbReference type="Proteomes" id="UP000323824"/>
    </source>
</evidence>
<dbReference type="OrthoDB" id="9806726at2"/>
<comment type="similarity">
    <text evidence="1">Belongs to the ABC transporter superfamily.</text>
</comment>
<dbReference type="SMART" id="SM00382">
    <property type="entry name" value="AAA"/>
    <property type="match status" value="1"/>
</dbReference>
<dbReference type="PROSITE" id="PS00211">
    <property type="entry name" value="ABC_TRANSPORTER_1"/>
    <property type="match status" value="1"/>
</dbReference>
<dbReference type="EMBL" id="CP035807">
    <property type="protein sequence ID" value="QEN04932.1"/>
    <property type="molecule type" value="Genomic_DNA"/>
</dbReference>
<dbReference type="PROSITE" id="PS50893">
    <property type="entry name" value="ABC_TRANSPORTER_2"/>
    <property type="match status" value="1"/>
</dbReference>
<dbReference type="PANTHER" id="PTHR42734">
    <property type="entry name" value="METAL TRANSPORT SYSTEM ATP-BINDING PROTEIN TM_0124-RELATED"/>
    <property type="match status" value="1"/>
</dbReference>
<dbReference type="Pfam" id="PF00005">
    <property type="entry name" value="ABC_tran"/>
    <property type="match status" value="1"/>
</dbReference>
<gene>
    <name evidence="6" type="ORF">EW093_09500</name>
</gene>
<dbReference type="GO" id="GO:0016887">
    <property type="term" value="F:ATP hydrolysis activity"/>
    <property type="evidence" value="ECO:0007669"/>
    <property type="project" value="InterPro"/>
</dbReference>
<dbReference type="SUPFAM" id="SSF52540">
    <property type="entry name" value="P-loop containing nucleoside triphosphate hydrolases"/>
    <property type="match status" value="1"/>
</dbReference>
<dbReference type="RefSeq" id="WP_149568173.1">
    <property type="nucleotide sequence ID" value="NZ_CP035807.1"/>
</dbReference>
<sequence length="251" mass="28025">MSNSKANNEIRVENVSFKYKNDLVLENAHFHIEKGSFTCFVGPNGGGKSTLAKLILGLLKPTEGYITIFGETPVKARGSVGYVPQYSNFDLDFPINVMDVVLMGVLTAGMLFYKPKHRKAALEALKSVELEGFENRHFSELSGGQRQRVLIARAIISNPKVLILDEPTSNIDTATENRLYELLFKLNKTKTIILISHDLTFVSDNVKKVICVNKEVKIHPTGNLELNSIESLFGRAVKVVKHQTKVEEIHD</sequence>
<name>A0A5C1QFF5_9SPIO</name>
<dbReference type="CDD" id="cd03235">
    <property type="entry name" value="ABC_Metallic_Cations"/>
    <property type="match status" value="1"/>
</dbReference>
<protein>
    <submittedName>
        <fullName evidence="6">ABC transporter ATP-binding protein</fullName>
    </submittedName>
</protein>
<dbReference type="Proteomes" id="UP000323824">
    <property type="component" value="Chromosome"/>
</dbReference>
<accession>A0A5C1QFF5</accession>
<dbReference type="InterPro" id="IPR003593">
    <property type="entry name" value="AAA+_ATPase"/>
</dbReference>
<evidence type="ECO:0000256" key="4">
    <source>
        <dbReference type="ARBA" id="ARBA00022840"/>
    </source>
</evidence>
<dbReference type="InterPro" id="IPR003439">
    <property type="entry name" value="ABC_transporter-like_ATP-bd"/>
</dbReference>
<keyword evidence="4 6" id="KW-0067">ATP-binding</keyword>
<evidence type="ECO:0000313" key="6">
    <source>
        <dbReference type="EMBL" id="QEN04932.1"/>
    </source>
</evidence>
<feature type="domain" description="ABC transporter" evidence="5">
    <location>
        <begin position="10"/>
        <end position="239"/>
    </location>
</feature>
<reference evidence="6 7" key="1">
    <citation type="submission" date="2019-02" db="EMBL/GenBank/DDBJ databases">
        <authorList>
            <person name="Fomenkov A."/>
            <person name="Dubinina G."/>
            <person name="Grabovich M."/>
            <person name="Vincze T."/>
            <person name="Roberts R.J."/>
        </authorList>
    </citation>
    <scope>NUCLEOTIDE SEQUENCE [LARGE SCALE GENOMIC DNA]</scope>
    <source>
        <strain evidence="6 7">P</strain>
    </source>
</reference>
<evidence type="ECO:0000256" key="2">
    <source>
        <dbReference type="ARBA" id="ARBA00022448"/>
    </source>
</evidence>
<reference evidence="6 7" key="2">
    <citation type="submission" date="2019-09" db="EMBL/GenBank/DDBJ databases">
        <title>Complete Genome Sequence and Methylome Analysis of free living Spirochaetas.</title>
        <authorList>
            <person name="Leshcheva N."/>
            <person name="Mikheeva N."/>
        </authorList>
    </citation>
    <scope>NUCLEOTIDE SEQUENCE [LARGE SCALE GENOMIC DNA]</scope>
    <source>
        <strain evidence="6 7">P</strain>
    </source>
</reference>
<proteinExistence type="inferred from homology"/>
<dbReference type="Gene3D" id="3.40.50.300">
    <property type="entry name" value="P-loop containing nucleotide triphosphate hydrolases"/>
    <property type="match status" value="1"/>
</dbReference>
<keyword evidence="3" id="KW-0547">Nucleotide-binding</keyword>
<evidence type="ECO:0000256" key="3">
    <source>
        <dbReference type="ARBA" id="ARBA00022741"/>
    </source>
</evidence>
<dbReference type="AlphaFoldDB" id="A0A5C1QFF5"/>
<dbReference type="PANTHER" id="PTHR42734:SF17">
    <property type="entry name" value="METAL TRANSPORT SYSTEM ATP-BINDING PROTEIN TM_0124-RELATED"/>
    <property type="match status" value="1"/>
</dbReference>
<dbReference type="KEGG" id="sper:EW093_09500"/>
<dbReference type="GO" id="GO:0005524">
    <property type="term" value="F:ATP binding"/>
    <property type="evidence" value="ECO:0007669"/>
    <property type="project" value="UniProtKB-KW"/>
</dbReference>
<dbReference type="FunFam" id="3.40.50.300:FF:000134">
    <property type="entry name" value="Iron-enterobactin ABC transporter ATP-binding protein"/>
    <property type="match status" value="1"/>
</dbReference>
<dbReference type="InterPro" id="IPR027417">
    <property type="entry name" value="P-loop_NTPase"/>
</dbReference>